<dbReference type="HOGENOM" id="CLU_3291013_0_0_4"/>
<comment type="caution">
    <text evidence="1">The sequence shown here is derived from an EMBL/GenBank/DDBJ whole genome shotgun (WGS) entry which is preliminary data.</text>
</comment>
<proteinExistence type="predicted"/>
<dbReference type="STRING" id="629741.GCWU000324_02352"/>
<accession>C4GJX8</accession>
<evidence type="ECO:0000313" key="1">
    <source>
        <dbReference type="EMBL" id="EEP68100.1"/>
    </source>
</evidence>
<name>C4GJX8_9NEIS</name>
<dbReference type="EMBL" id="ACJW02000003">
    <property type="protein sequence ID" value="EEP68100.1"/>
    <property type="molecule type" value="Genomic_DNA"/>
</dbReference>
<sequence>MRSCLYDFQAAFKPCFNAHRQPENALALIKKLYSHFHRQI</sequence>
<reference evidence="1" key="1">
    <citation type="submission" date="2009-04" db="EMBL/GenBank/DDBJ databases">
        <authorList>
            <person name="Weinstock G."/>
            <person name="Sodergren E."/>
            <person name="Clifton S."/>
            <person name="Fulton L."/>
            <person name="Fulton B."/>
            <person name="Courtney L."/>
            <person name="Fronick C."/>
            <person name="Harrison M."/>
            <person name="Strong C."/>
            <person name="Farmer C."/>
            <person name="Delahaunty K."/>
            <person name="Markovic C."/>
            <person name="Hall O."/>
            <person name="Minx P."/>
            <person name="Tomlinson C."/>
            <person name="Mitreva M."/>
            <person name="Nelson J."/>
            <person name="Hou S."/>
            <person name="Wollam A."/>
            <person name="Pepin K.H."/>
            <person name="Johnson M."/>
            <person name="Bhonagiri V."/>
            <person name="Nash W.E."/>
            <person name="Warren W."/>
            <person name="Chinwalla A."/>
            <person name="Mardis E.R."/>
            <person name="Wilson R.K."/>
        </authorList>
    </citation>
    <scope>NUCLEOTIDE SEQUENCE [LARGE SCALE GENOMIC DNA]</scope>
    <source>
        <strain evidence="1">ATCC 51147</strain>
    </source>
</reference>
<protein>
    <submittedName>
        <fullName evidence="1">Uncharacterized protein</fullName>
    </submittedName>
</protein>
<evidence type="ECO:0000313" key="2">
    <source>
        <dbReference type="Proteomes" id="UP000003009"/>
    </source>
</evidence>
<organism evidence="1 2">
    <name type="scientific">Kingella oralis ATCC 51147</name>
    <dbReference type="NCBI Taxonomy" id="629741"/>
    <lineage>
        <taxon>Bacteria</taxon>
        <taxon>Pseudomonadati</taxon>
        <taxon>Pseudomonadota</taxon>
        <taxon>Betaproteobacteria</taxon>
        <taxon>Neisseriales</taxon>
        <taxon>Neisseriaceae</taxon>
        <taxon>Kingella</taxon>
    </lineage>
</organism>
<dbReference type="AlphaFoldDB" id="C4GJX8"/>
<dbReference type="Proteomes" id="UP000003009">
    <property type="component" value="Unassembled WGS sequence"/>
</dbReference>
<keyword evidence="2" id="KW-1185">Reference proteome</keyword>
<gene>
    <name evidence="1" type="ORF">GCWU000324_02352</name>
</gene>